<accession>A0AAD5DLD2</accession>
<reference evidence="6" key="1">
    <citation type="submission" date="2020-11" db="EMBL/GenBank/DDBJ databases">
        <title>Chlorella ohadii genome sequencing and assembly.</title>
        <authorList>
            <person name="Murik O."/>
            <person name="Treves H."/>
            <person name="Kedem I."/>
            <person name="Shotland Y."/>
            <person name="Kaplan A."/>
        </authorList>
    </citation>
    <scope>NUCLEOTIDE SEQUENCE</scope>
    <source>
        <strain evidence="6">1</strain>
    </source>
</reference>
<dbReference type="SUPFAM" id="SSF48452">
    <property type="entry name" value="TPR-like"/>
    <property type="match status" value="2"/>
</dbReference>
<dbReference type="GO" id="GO:0097546">
    <property type="term" value="C:ciliary base"/>
    <property type="evidence" value="ECO:0007669"/>
    <property type="project" value="TreeGrafter"/>
</dbReference>
<gene>
    <name evidence="6" type="ORF">COHA_007774</name>
</gene>
<dbReference type="Proteomes" id="UP001205105">
    <property type="component" value="Unassembled WGS sequence"/>
</dbReference>
<keyword evidence="7" id="KW-1185">Reference proteome</keyword>
<evidence type="ECO:0000256" key="1">
    <source>
        <dbReference type="ARBA" id="ARBA00004138"/>
    </source>
</evidence>
<dbReference type="GO" id="GO:0035735">
    <property type="term" value="P:intraciliary transport involved in cilium assembly"/>
    <property type="evidence" value="ECO:0007669"/>
    <property type="project" value="TreeGrafter"/>
</dbReference>
<evidence type="ECO:0000256" key="4">
    <source>
        <dbReference type="ARBA" id="ARBA00022803"/>
    </source>
</evidence>
<protein>
    <submittedName>
        <fullName evidence="6">Uncharacterized protein</fullName>
    </submittedName>
</protein>
<comment type="similarity">
    <text evidence="2">Belongs to the IFT56 family.</text>
</comment>
<evidence type="ECO:0000256" key="3">
    <source>
        <dbReference type="ARBA" id="ARBA00022737"/>
    </source>
</evidence>
<evidence type="ECO:0000313" key="7">
    <source>
        <dbReference type="Proteomes" id="UP001205105"/>
    </source>
</evidence>
<keyword evidence="3" id="KW-0677">Repeat</keyword>
<dbReference type="GO" id="GO:0035720">
    <property type="term" value="P:intraciliary anterograde transport"/>
    <property type="evidence" value="ECO:0007669"/>
    <property type="project" value="TreeGrafter"/>
</dbReference>
<evidence type="ECO:0000313" key="6">
    <source>
        <dbReference type="EMBL" id="KAI7838513.1"/>
    </source>
</evidence>
<proteinExistence type="inferred from homology"/>
<comment type="subcellular location">
    <subcellularLocation>
        <location evidence="1">Cell projection</location>
        <location evidence="1">Cilium</location>
    </subcellularLocation>
</comment>
<dbReference type="GO" id="GO:0030992">
    <property type="term" value="C:intraciliary transport particle B"/>
    <property type="evidence" value="ECO:0007669"/>
    <property type="project" value="TreeGrafter"/>
</dbReference>
<evidence type="ECO:0000256" key="5">
    <source>
        <dbReference type="ARBA" id="ARBA00023273"/>
    </source>
</evidence>
<sequence>MDLQAALQRRDFAACGALLQASPLTADGAAQWRAWLLLHGGDAAGAAAAFAALGAGFELHRAGCLFVLHRYREAQELALQGPDCALKTRLLAHCAAALHDSEAEQWGAMLAAGKLDDRLSLAALLCEWGGEAVMCCTALVEEFPDLHALRAYRALCTYMADDWERSQAEVAEYQREHPDSILAANIAACCAFRTGGPAAALQCLGGLPAQLPPGGGSPGGALVQHNAVVFADGAGGMQVLPPLVGVVPEARLNLALLHCRRGEPARALDLLRGLEPATALEHICKGVAAALQGQAVGSAALVREAAECFSAVGSSPSEQDSVPGRQCLASAALLGSRPEEALPLLESIAEVCQGDDALSWNLGMARAAAGLWAEAAEVLQQVQSPQLLESPAYSSWLARCLARSGQPQDAWGVYVAAQQRSGPSPAVVELLHLLASDFWAEGAFLWAARAYSALEFMQQQGLAVAAAAVGMMATGGGSAGSAWEGKRAAVAATFREVTQGRAEAAGCVPELLGMLRGSAHPQAHAMAGAIRKWAAEHAPEALGGAAA</sequence>
<keyword evidence="5" id="KW-0966">Cell projection</keyword>
<dbReference type="AlphaFoldDB" id="A0AAD5DLD2"/>
<name>A0AAD5DLD2_9CHLO</name>
<dbReference type="PANTHER" id="PTHR14781:SF0">
    <property type="entry name" value="INTRAFLAGELLAR TRANSPORT PROTEIN 56"/>
    <property type="match status" value="1"/>
</dbReference>
<dbReference type="EMBL" id="JADXDR010000125">
    <property type="protein sequence ID" value="KAI7838513.1"/>
    <property type="molecule type" value="Genomic_DNA"/>
</dbReference>
<dbReference type="InterPro" id="IPR030511">
    <property type="entry name" value="TTC26"/>
</dbReference>
<comment type="caution">
    <text evidence="6">The sequence shown here is derived from an EMBL/GenBank/DDBJ whole genome shotgun (WGS) entry which is preliminary data.</text>
</comment>
<organism evidence="6 7">
    <name type="scientific">Chlorella ohadii</name>
    <dbReference type="NCBI Taxonomy" id="2649997"/>
    <lineage>
        <taxon>Eukaryota</taxon>
        <taxon>Viridiplantae</taxon>
        <taxon>Chlorophyta</taxon>
        <taxon>core chlorophytes</taxon>
        <taxon>Trebouxiophyceae</taxon>
        <taxon>Chlorellales</taxon>
        <taxon>Chlorellaceae</taxon>
        <taxon>Chlorella clade</taxon>
        <taxon>Chlorella</taxon>
    </lineage>
</organism>
<dbReference type="GO" id="GO:0036064">
    <property type="term" value="C:ciliary basal body"/>
    <property type="evidence" value="ECO:0007669"/>
    <property type="project" value="TreeGrafter"/>
</dbReference>
<dbReference type="Gene3D" id="1.25.40.10">
    <property type="entry name" value="Tetratricopeptide repeat domain"/>
    <property type="match status" value="1"/>
</dbReference>
<dbReference type="InterPro" id="IPR011990">
    <property type="entry name" value="TPR-like_helical_dom_sf"/>
</dbReference>
<keyword evidence="4" id="KW-0802">TPR repeat</keyword>
<dbReference type="GO" id="GO:0120170">
    <property type="term" value="F:intraciliary transport particle B binding"/>
    <property type="evidence" value="ECO:0007669"/>
    <property type="project" value="TreeGrafter"/>
</dbReference>
<evidence type="ECO:0000256" key="2">
    <source>
        <dbReference type="ARBA" id="ARBA00007834"/>
    </source>
</evidence>
<dbReference type="PANTHER" id="PTHR14781">
    <property type="entry name" value="INTRAFLAGELLAR TRANSPORT PROTEIN 56"/>
    <property type="match status" value="1"/>
</dbReference>